<dbReference type="RefSeq" id="WP_148596202.1">
    <property type="nucleotide sequence ID" value="NZ_CP042997.1"/>
</dbReference>
<evidence type="ECO:0000256" key="1">
    <source>
        <dbReference type="SAM" id="Phobius"/>
    </source>
</evidence>
<dbReference type="AlphaFoldDB" id="A0A5B9W7H3"/>
<gene>
    <name evidence="2" type="ORF">OJF2_51120</name>
</gene>
<sequence>MPVSLKRIRQSGALIFLHTCEVCGAAASFGFGVSMRLALNALEAGDKASAKLHLGQWFCREHRPETAADTSA</sequence>
<feature type="transmembrane region" description="Helical" evidence="1">
    <location>
        <begin position="12"/>
        <end position="33"/>
    </location>
</feature>
<reference evidence="2 3" key="1">
    <citation type="submission" date="2019-08" db="EMBL/GenBank/DDBJ databases">
        <title>Deep-cultivation of Planctomycetes and their phenomic and genomic characterization uncovers novel biology.</title>
        <authorList>
            <person name="Wiegand S."/>
            <person name="Jogler M."/>
            <person name="Boedeker C."/>
            <person name="Pinto D."/>
            <person name="Vollmers J."/>
            <person name="Rivas-Marin E."/>
            <person name="Kohn T."/>
            <person name="Peeters S.H."/>
            <person name="Heuer A."/>
            <person name="Rast P."/>
            <person name="Oberbeckmann S."/>
            <person name="Bunk B."/>
            <person name="Jeske O."/>
            <person name="Meyerdierks A."/>
            <person name="Storesund J.E."/>
            <person name="Kallscheuer N."/>
            <person name="Luecker S."/>
            <person name="Lage O.M."/>
            <person name="Pohl T."/>
            <person name="Merkel B.J."/>
            <person name="Hornburger P."/>
            <person name="Mueller R.-W."/>
            <person name="Bruemmer F."/>
            <person name="Labrenz M."/>
            <person name="Spormann A.M."/>
            <person name="Op den Camp H."/>
            <person name="Overmann J."/>
            <person name="Amann R."/>
            <person name="Jetten M.S.M."/>
            <person name="Mascher T."/>
            <person name="Medema M.H."/>
            <person name="Devos D.P."/>
            <person name="Kaster A.-K."/>
            <person name="Ovreas L."/>
            <person name="Rohde M."/>
            <person name="Galperin M.Y."/>
            <person name="Jogler C."/>
        </authorList>
    </citation>
    <scope>NUCLEOTIDE SEQUENCE [LARGE SCALE GENOMIC DNA]</scope>
    <source>
        <strain evidence="2 3">OJF2</strain>
    </source>
</reference>
<dbReference type="Proteomes" id="UP000324233">
    <property type="component" value="Chromosome"/>
</dbReference>
<keyword evidence="3" id="KW-1185">Reference proteome</keyword>
<protein>
    <submittedName>
        <fullName evidence="2">Uncharacterized protein</fullName>
    </submittedName>
</protein>
<dbReference type="KEGG" id="agv:OJF2_51120"/>
<dbReference type="EMBL" id="CP042997">
    <property type="protein sequence ID" value="QEH36528.1"/>
    <property type="molecule type" value="Genomic_DNA"/>
</dbReference>
<name>A0A5B9W7H3_9BACT</name>
<keyword evidence="1" id="KW-1133">Transmembrane helix</keyword>
<keyword evidence="1" id="KW-0472">Membrane</keyword>
<organism evidence="2 3">
    <name type="scientific">Aquisphaera giovannonii</name>
    <dbReference type="NCBI Taxonomy" id="406548"/>
    <lineage>
        <taxon>Bacteria</taxon>
        <taxon>Pseudomonadati</taxon>
        <taxon>Planctomycetota</taxon>
        <taxon>Planctomycetia</taxon>
        <taxon>Isosphaerales</taxon>
        <taxon>Isosphaeraceae</taxon>
        <taxon>Aquisphaera</taxon>
    </lineage>
</organism>
<proteinExistence type="predicted"/>
<keyword evidence="1" id="KW-0812">Transmembrane</keyword>
<evidence type="ECO:0000313" key="3">
    <source>
        <dbReference type="Proteomes" id="UP000324233"/>
    </source>
</evidence>
<evidence type="ECO:0000313" key="2">
    <source>
        <dbReference type="EMBL" id="QEH36528.1"/>
    </source>
</evidence>
<accession>A0A5B9W7H3</accession>